<dbReference type="Proteomes" id="UP000663829">
    <property type="component" value="Unassembled WGS sequence"/>
</dbReference>
<dbReference type="AlphaFoldDB" id="A0A814ULI4"/>
<sequence>MDDEAPTTIVRQPDTRSQDKMIYGLELMGVGQEKDFTGSGLWVRNKLQKMLSCNAETKVTTLSSVAVNYIFGAGTAGATLTDDAARIATPIGSAAIRTLCHGLLATGAIL</sequence>
<comment type="caution">
    <text evidence="1">The sequence shown here is derived from an EMBL/GenBank/DDBJ whole genome shotgun (WGS) entry which is preliminary data.</text>
</comment>
<accession>A0A814ULI4</accession>
<dbReference type="Proteomes" id="UP000681722">
    <property type="component" value="Unassembled WGS sequence"/>
</dbReference>
<keyword evidence="3" id="KW-1185">Reference proteome</keyword>
<protein>
    <submittedName>
        <fullName evidence="1">Uncharacterized protein</fullName>
    </submittedName>
</protein>
<dbReference type="EMBL" id="CAJNOQ010007706">
    <property type="protein sequence ID" value="CAF1176415.1"/>
    <property type="molecule type" value="Genomic_DNA"/>
</dbReference>
<reference evidence="1" key="1">
    <citation type="submission" date="2021-02" db="EMBL/GenBank/DDBJ databases">
        <authorList>
            <person name="Nowell W R."/>
        </authorList>
    </citation>
    <scope>NUCLEOTIDE SEQUENCE</scope>
</reference>
<dbReference type="EMBL" id="CAJOBC010007706">
    <property type="protein sequence ID" value="CAF3940448.1"/>
    <property type="molecule type" value="Genomic_DNA"/>
</dbReference>
<proteinExistence type="predicted"/>
<gene>
    <name evidence="1" type="ORF">GPM918_LOCUS22463</name>
    <name evidence="2" type="ORF">SRO942_LOCUS22461</name>
</gene>
<organism evidence="1 3">
    <name type="scientific">Didymodactylos carnosus</name>
    <dbReference type="NCBI Taxonomy" id="1234261"/>
    <lineage>
        <taxon>Eukaryota</taxon>
        <taxon>Metazoa</taxon>
        <taxon>Spiralia</taxon>
        <taxon>Gnathifera</taxon>
        <taxon>Rotifera</taxon>
        <taxon>Eurotatoria</taxon>
        <taxon>Bdelloidea</taxon>
        <taxon>Philodinida</taxon>
        <taxon>Philodinidae</taxon>
        <taxon>Didymodactylos</taxon>
    </lineage>
</organism>
<evidence type="ECO:0000313" key="3">
    <source>
        <dbReference type="Proteomes" id="UP000663829"/>
    </source>
</evidence>
<evidence type="ECO:0000313" key="2">
    <source>
        <dbReference type="EMBL" id="CAF3940448.1"/>
    </source>
</evidence>
<name>A0A814ULI4_9BILA</name>
<evidence type="ECO:0000313" key="1">
    <source>
        <dbReference type="EMBL" id="CAF1176415.1"/>
    </source>
</evidence>